<dbReference type="EMBL" id="BK015903">
    <property type="protein sequence ID" value="DAD72609.1"/>
    <property type="molecule type" value="Genomic_DNA"/>
</dbReference>
<reference evidence="2" key="1">
    <citation type="journal article" date="2021" name="Proc. Natl. Acad. Sci. U.S.A.">
        <title>A Catalog of Tens of Thousands of Viruses from Human Metagenomes Reveals Hidden Associations with Chronic Diseases.</title>
        <authorList>
            <person name="Tisza M.J."/>
            <person name="Buck C.B."/>
        </authorList>
    </citation>
    <scope>NUCLEOTIDE SEQUENCE</scope>
    <source>
        <strain evidence="2">CtD5y3</strain>
    </source>
</reference>
<accession>A0A8S5LRF4</accession>
<feature type="transmembrane region" description="Helical" evidence="1">
    <location>
        <begin position="26"/>
        <end position="50"/>
    </location>
</feature>
<protein>
    <submittedName>
        <fullName evidence="2">SCIMP protein</fullName>
    </submittedName>
</protein>
<keyword evidence="1" id="KW-0472">Membrane</keyword>
<keyword evidence="1" id="KW-1133">Transmembrane helix</keyword>
<name>A0A8S5LRF4_9VIRU</name>
<organism evidence="2">
    <name type="scientific">Inoviridae sp. ctD5y3</name>
    <dbReference type="NCBI Taxonomy" id="2827624"/>
    <lineage>
        <taxon>Viruses</taxon>
        <taxon>Monodnaviria</taxon>
        <taxon>Loebvirae</taxon>
        <taxon>Hofneiviricota</taxon>
        <taxon>Faserviricetes</taxon>
        <taxon>Tubulavirales</taxon>
        <taxon>Inoviridae</taxon>
    </lineage>
</organism>
<sequence length="64" mass="6761">MGNEVVKVGMENVVSSISTSLSANNLWGIVGTVVPILAISVLFGLGFYLVKRILNKTKRAKGGI</sequence>
<proteinExistence type="predicted"/>
<evidence type="ECO:0000313" key="2">
    <source>
        <dbReference type="EMBL" id="DAD72609.1"/>
    </source>
</evidence>
<evidence type="ECO:0000256" key="1">
    <source>
        <dbReference type="SAM" id="Phobius"/>
    </source>
</evidence>
<keyword evidence="1" id="KW-0812">Transmembrane</keyword>